<dbReference type="EMBL" id="CAWYQH010000102">
    <property type="protein sequence ID" value="CAK8686588.1"/>
    <property type="molecule type" value="Genomic_DNA"/>
</dbReference>
<dbReference type="Proteomes" id="UP001642483">
    <property type="component" value="Unassembled WGS sequence"/>
</dbReference>
<protein>
    <submittedName>
        <fullName evidence="3">Uncharacterized protein</fullName>
    </submittedName>
</protein>
<sequence>MQNYGVFGDSDVEDAGRYPLKFLPMSNTGGRNSEASTRKSRFTRENICGQISSSKEPSFTQCSIQSTSAKFRASPKHDTFSGGENLVSVRPKTPPSDPALLRKTERSLVRAKAWVHHSDSQIALKEKSKINTGMAAQTGIMNFRRESAETDVNYRQTFTKVYKQCKASDRISFQHLNKIATAKRKVHQELRKTVKQTKTTSSQLSISDPPDVAAKNSFDAEQRGNKNIVATERTTSVSCPSRKDSSEIELPQVAAKCKRKIICEVLKRVDTDENCSKSLTEDHVELPEGKDRREPSNHFSLTTATHSKFSNENRPTLECKEKFVDEHEMKSFPYFEVSDLSDDLSGKSEETEFNEGKESMPKDSTLFSSETSPAKLVCDKLKLHADVDVSDDKITIKGERKSEGSGPQQDENELGDVTSYTNKACVVSSLTGPTMKSQQRGEEISQIPSSSFEDLDEDWLHFTYTRQRQSQNCETGKDSTSPTKDGVSLKTRTREQRSEPTGTSCKRCACNVFSTLFTILLLLAVLLLIYFQVLGDPYNLAKLLGFASDEKNTTFVTETGYSY</sequence>
<keyword evidence="2" id="KW-0812">Transmembrane</keyword>
<feature type="region of interest" description="Disordered" evidence="1">
    <location>
        <begin position="341"/>
        <end position="368"/>
    </location>
</feature>
<gene>
    <name evidence="3" type="ORF">CVLEPA_LOCUS18508</name>
</gene>
<name>A0ABP0G443_CLALP</name>
<keyword evidence="4" id="KW-1185">Reference proteome</keyword>
<proteinExistence type="predicted"/>
<evidence type="ECO:0000256" key="2">
    <source>
        <dbReference type="SAM" id="Phobius"/>
    </source>
</evidence>
<feature type="compositionally biased region" description="Low complexity" evidence="1">
    <location>
        <begin position="196"/>
        <end position="207"/>
    </location>
</feature>
<evidence type="ECO:0000313" key="4">
    <source>
        <dbReference type="Proteomes" id="UP001642483"/>
    </source>
</evidence>
<keyword evidence="2" id="KW-1133">Transmembrane helix</keyword>
<feature type="compositionally biased region" description="Basic and acidic residues" evidence="1">
    <location>
        <begin position="344"/>
        <end position="361"/>
    </location>
</feature>
<feature type="compositionally biased region" description="Polar residues" evidence="1">
    <location>
        <begin position="470"/>
        <end position="483"/>
    </location>
</feature>
<feature type="region of interest" description="Disordered" evidence="1">
    <location>
        <begin position="196"/>
        <end position="226"/>
    </location>
</feature>
<feature type="transmembrane region" description="Helical" evidence="2">
    <location>
        <begin position="512"/>
        <end position="533"/>
    </location>
</feature>
<keyword evidence="2" id="KW-0472">Membrane</keyword>
<feature type="region of interest" description="Disordered" evidence="1">
    <location>
        <begin position="470"/>
        <end position="501"/>
    </location>
</feature>
<feature type="region of interest" description="Disordered" evidence="1">
    <location>
        <begin position="73"/>
        <end position="99"/>
    </location>
</feature>
<evidence type="ECO:0000256" key="1">
    <source>
        <dbReference type="SAM" id="MobiDB-lite"/>
    </source>
</evidence>
<evidence type="ECO:0000313" key="3">
    <source>
        <dbReference type="EMBL" id="CAK8686588.1"/>
    </source>
</evidence>
<accession>A0ABP0G443</accession>
<organism evidence="3 4">
    <name type="scientific">Clavelina lepadiformis</name>
    <name type="common">Light-bulb sea squirt</name>
    <name type="synonym">Ascidia lepadiformis</name>
    <dbReference type="NCBI Taxonomy" id="159417"/>
    <lineage>
        <taxon>Eukaryota</taxon>
        <taxon>Metazoa</taxon>
        <taxon>Chordata</taxon>
        <taxon>Tunicata</taxon>
        <taxon>Ascidiacea</taxon>
        <taxon>Aplousobranchia</taxon>
        <taxon>Clavelinidae</taxon>
        <taxon>Clavelina</taxon>
    </lineage>
</organism>
<reference evidence="3 4" key="1">
    <citation type="submission" date="2024-02" db="EMBL/GenBank/DDBJ databases">
        <authorList>
            <person name="Daric V."/>
            <person name="Darras S."/>
        </authorList>
    </citation>
    <scope>NUCLEOTIDE SEQUENCE [LARGE SCALE GENOMIC DNA]</scope>
</reference>
<comment type="caution">
    <text evidence="3">The sequence shown here is derived from an EMBL/GenBank/DDBJ whole genome shotgun (WGS) entry which is preliminary data.</text>
</comment>